<dbReference type="EMBL" id="CM001555">
    <property type="protein sequence ID" value="EJG06495.1"/>
    <property type="molecule type" value="Genomic_DNA"/>
</dbReference>
<reference evidence="3 4" key="1">
    <citation type="submission" date="2011-08" db="EMBL/GenBank/DDBJ databases">
        <title>The complete genome of Methanofollis liminatans DSM 4140.</title>
        <authorList>
            <consortium name="US DOE Joint Genome Institute (JGI-PGF)"/>
            <person name="Lucas S."/>
            <person name="Han J."/>
            <person name="Lapidus A."/>
            <person name="Bruce D."/>
            <person name="Goodwin L."/>
            <person name="Pitluck S."/>
            <person name="Peters L."/>
            <person name="Kyrpides N."/>
            <person name="Mavromatis K."/>
            <person name="Ivanova N."/>
            <person name="Mikhailova N."/>
            <person name="Lu M."/>
            <person name="Detter J.C."/>
            <person name="Tapia R."/>
            <person name="Han C."/>
            <person name="Land M."/>
            <person name="Hauser L."/>
            <person name="Markowitz V."/>
            <person name="Cheng J.-F."/>
            <person name="Hugenholtz P."/>
            <person name="Woyke T."/>
            <person name="Wu D."/>
            <person name="Spring S."/>
            <person name="Schuler E."/>
            <person name="Brambilla E."/>
            <person name="Klenk H.-P."/>
            <person name="Eisen J.A."/>
        </authorList>
    </citation>
    <scope>NUCLEOTIDE SEQUENCE [LARGE SCALE GENOMIC DNA]</scope>
    <source>
        <strain evidence="3 4">DSM 4140</strain>
    </source>
</reference>
<proteinExistence type="predicted"/>
<evidence type="ECO:0000256" key="2">
    <source>
        <dbReference type="ARBA" id="ARBA00022729"/>
    </source>
</evidence>
<dbReference type="STRING" id="28892.Metli_0527"/>
<dbReference type="Pfam" id="PF13531">
    <property type="entry name" value="SBP_bac_11"/>
    <property type="match status" value="1"/>
</dbReference>
<evidence type="ECO:0000313" key="4">
    <source>
        <dbReference type="Proteomes" id="UP000005095"/>
    </source>
</evidence>
<dbReference type="PIRSF" id="PIRSF004846">
    <property type="entry name" value="ModA"/>
    <property type="match status" value="1"/>
</dbReference>
<accession>J1L1F6</accession>
<keyword evidence="4" id="KW-1185">Reference proteome</keyword>
<dbReference type="SUPFAM" id="SSF53850">
    <property type="entry name" value="Periplasmic binding protein-like II"/>
    <property type="match status" value="1"/>
</dbReference>
<dbReference type="CDD" id="cd13538">
    <property type="entry name" value="PBP2_ModA_like_1"/>
    <property type="match status" value="1"/>
</dbReference>
<keyword evidence="2" id="KW-0732">Signal</keyword>
<name>J1L1F6_9EURY</name>
<dbReference type="InterPro" id="IPR005950">
    <property type="entry name" value="ModA"/>
</dbReference>
<dbReference type="RefSeq" id="WP_004037771.1">
    <property type="nucleotide sequence ID" value="NZ_CM001555.1"/>
</dbReference>
<dbReference type="PANTHER" id="PTHR30632:SF0">
    <property type="entry name" value="SULFATE-BINDING PROTEIN"/>
    <property type="match status" value="1"/>
</dbReference>
<dbReference type="Gene3D" id="3.40.190.10">
    <property type="entry name" value="Periplasmic binding protein-like II"/>
    <property type="match status" value="2"/>
</dbReference>
<dbReference type="GO" id="GO:0015689">
    <property type="term" value="P:molybdate ion transport"/>
    <property type="evidence" value="ECO:0007669"/>
    <property type="project" value="InterPro"/>
</dbReference>
<dbReference type="Proteomes" id="UP000005095">
    <property type="component" value="Chromosome"/>
</dbReference>
<gene>
    <name evidence="3" type="ORF">Metli_0527</name>
</gene>
<keyword evidence="1" id="KW-0479">Metal-binding</keyword>
<evidence type="ECO:0000256" key="1">
    <source>
        <dbReference type="ARBA" id="ARBA00022723"/>
    </source>
</evidence>
<dbReference type="GO" id="GO:0030973">
    <property type="term" value="F:molybdate ion binding"/>
    <property type="evidence" value="ECO:0007669"/>
    <property type="project" value="TreeGrafter"/>
</dbReference>
<evidence type="ECO:0000313" key="3">
    <source>
        <dbReference type="EMBL" id="EJG06495.1"/>
    </source>
</evidence>
<dbReference type="PANTHER" id="PTHR30632">
    <property type="entry name" value="MOLYBDATE-BINDING PERIPLASMIC PROTEIN"/>
    <property type="match status" value="1"/>
</dbReference>
<dbReference type="AlphaFoldDB" id="J1L1F6"/>
<protein>
    <submittedName>
        <fullName evidence="3">Molybdenum ABC transporter, periplasmic molybdate-binding protein</fullName>
    </submittedName>
</protein>
<dbReference type="GO" id="GO:0046872">
    <property type="term" value="F:metal ion binding"/>
    <property type="evidence" value="ECO:0007669"/>
    <property type="project" value="UniProtKB-KW"/>
</dbReference>
<sequence length="256" mass="27087">MAICALLLAAGCTTTEEETTITVFAAGSLKGSFTEISTAYEDDHPGTEVVLNIDGTQALRTQVEQGARGDVFVSANQKHMDALIGEGFMDNATVVDFVENRVTVALPASNPGTIADLSGLTKAGTKVLIGTPDVPIGSYAREVLESMAADPAYGEAYRDAVLANVVSEETNVNNIIAKLLIGEADAGFTYTSDVVTPAYADQLTTITIPDEYNVVARYPIGALRESAHPDTANEFIAFVLSEQGREILGRYGFDPV</sequence>
<organism evidence="3 4">
    <name type="scientific">Methanofollis liminatans DSM 4140</name>
    <dbReference type="NCBI Taxonomy" id="28892"/>
    <lineage>
        <taxon>Archaea</taxon>
        <taxon>Methanobacteriati</taxon>
        <taxon>Methanobacteriota</taxon>
        <taxon>Stenosarchaea group</taxon>
        <taxon>Methanomicrobia</taxon>
        <taxon>Methanomicrobiales</taxon>
        <taxon>Methanomicrobiaceae</taxon>
        <taxon>Methanofollis</taxon>
    </lineage>
</organism>
<dbReference type="InterPro" id="IPR050682">
    <property type="entry name" value="ModA/WtpA"/>
</dbReference>
<dbReference type="HOGENOM" id="CLU_065520_0_0_2"/>
<dbReference type="NCBIfam" id="TIGR01256">
    <property type="entry name" value="modA"/>
    <property type="match status" value="1"/>
</dbReference>